<dbReference type="Pfam" id="PF24864">
    <property type="entry name" value="DUF7730"/>
    <property type="match status" value="1"/>
</dbReference>
<sequence>MAPSKASSKTNARAAAHGNAASGAIGATSRVTKPRASKAAQTQSLVESPVKKHRDGFLNLNLPAKSPRAAIAKSNATQSPLLRLPAEIRHLIWSFAIGGNYIVITRRIGTYVGLKHESKPMGHSLHGQPATPSNYRPPALHLPRVCRQIYLETALLIYKLNKFVFPRSWHYVWEAMDVWIKNRILAHKNAVTMIEPSNMFWQSYKMGFRQPLTKKFPNLDHIDISSCPSWTKRRIPPGEMEAIKSIVRNREGPDVEIGWIP</sequence>
<dbReference type="EMBL" id="ML977317">
    <property type="protein sequence ID" value="KAF2118130.1"/>
    <property type="molecule type" value="Genomic_DNA"/>
</dbReference>
<feature type="region of interest" description="Disordered" evidence="1">
    <location>
        <begin position="1"/>
        <end position="50"/>
    </location>
</feature>
<proteinExistence type="predicted"/>
<accession>A0A6A5ZF89</accession>
<reference evidence="3" key="1">
    <citation type="journal article" date="2020" name="Stud. Mycol.">
        <title>101 Dothideomycetes genomes: a test case for predicting lifestyles and emergence of pathogens.</title>
        <authorList>
            <person name="Haridas S."/>
            <person name="Albert R."/>
            <person name="Binder M."/>
            <person name="Bloem J."/>
            <person name="Labutti K."/>
            <person name="Salamov A."/>
            <person name="Andreopoulos B."/>
            <person name="Baker S."/>
            <person name="Barry K."/>
            <person name="Bills G."/>
            <person name="Bluhm B."/>
            <person name="Cannon C."/>
            <person name="Castanera R."/>
            <person name="Culley D."/>
            <person name="Daum C."/>
            <person name="Ezra D."/>
            <person name="Gonzalez J."/>
            <person name="Henrissat B."/>
            <person name="Kuo A."/>
            <person name="Liang C."/>
            <person name="Lipzen A."/>
            <person name="Lutzoni F."/>
            <person name="Magnuson J."/>
            <person name="Mondo S."/>
            <person name="Nolan M."/>
            <person name="Ohm R."/>
            <person name="Pangilinan J."/>
            <person name="Park H.-J."/>
            <person name="Ramirez L."/>
            <person name="Alfaro M."/>
            <person name="Sun H."/>
            <person name="Tritt A."/>
            <person name="Yoshinaga Y."/>
            <person name="Zwiers L.-H."/>
            <person name="Turgeon B."/>
            <person name="Goodwin S."/>
            <person name="Spatafora J."/>
            <person name="Crous P."/>
            <person name="Grigoriev I."/>
        </authorList>
    </citation>
    <scope>NUCLEOTIDE SEQUENCE</scope>
    <source>
        <strain evidence="3">CBS 627.86</strain>
    </source>
</reference>
<feature type="domain" description="DUF7730" evidence="2">
    <location>
        <begin position="76"/>
        <end position="180"/>
    </location>
</feature>
<evidence type="ECO:0000259" key="2">
    <source>
        <dbReference type="Pfam" id="PF24864"/>
    </source>
</evidence>
<dbReference type="OrthoDB" id="5413827at2759"/>
<keyword evidence="4" id="KW-1185">Reference proteome</keyword>
<organism evidence="3 4">
    <name type="scientific">Lophiotrema nucula</name>
    <dbReference type="NCBI Taxonomy" id="690887"/>
    <lineage>
        <taxon>Eukaryota</taxon>
        <taxon>Fungi</taxon>
        <taxon>Dikarya</taxon>
        <taxon>Ascomycota</taxon>
        <taxon>Pezizomycotina</taxon>
        <taxon>Dothideomycetes</taxon>
        <taxon>Pleosporomycetidae</taxon>
        <taxon>Pleosporales</taxon>
        <taxon>Lophiotremataceae</taxon>
        <taxon>Lophiotrema</taxon>
    </lineage>
</organism>
<gene>
    <name evidence="3" type="ORF">BDV96DRAFT_597004</name>
</gene>
<evidence type="ECO:0000313" key="4">
    <source>
        <dbReference type="Proteomes" id="UP000799770"/>
    </source>
</evidence>
<evidence type="ECO:0000313" key="3">
    <source>
        <dbReference type="EMBL" id="KAF2118130.1"/>
    </source>
</evidence>
<dbReference type="PANTHER" id="PTHR38790:SF4">
    <property type="entry name" value="2EXR DOMAIN-CONTAINING PROTEIN"/>
    <property type="match status" value="1"/>
</dbReference>
<dbReference type="Proteomes" id="UP000799770">
    <property type="component" value="Unassembled WGS sequence"/>
</dbReference>
<feature type="compositionally biased region" description="Polar residues" evidence="1">
    <location>
        <begin position="1"/>
        <end position="11"/>
    </location>
</feature>
<dbReference type="InterPro" id="IPR056632">
    <property type="entry name" value="DUF7730"/>
</dbReference>
<dbReference type="PANTHER" id="PTHR38790">
    <property type="entry name" value="2EXR DOMAIN-CONTAINING PROTEIN-RELATED"/>
    <property type="match status" value="1"/>
</dbReference>
<protein>
    <recommendedName>
        <fullName evidence="2">DUF7730 domain-containing protein</fullName>
    </recommendedName>
</protein>
<feature type="compositionally biased region" description="Low complexity" evidence="1">
    <location>
        <begin position="12"/>
        <end position="27"/>
    </location>
</feature>
<evidence type="ECO:0000256" key="1">
    <source>
        <dbReference type="SAM" id="MobiDB-lite"/>
    </source>
</evidence>
<name>A0A6A5ZF89_9PLEO</name>
<dbReference type="AlphaFoldDB" id="A0A6A5ZF89"/>